<proteinExistence type="predicted"/>
<sequence>MSGVVRVAQLWRFFKTPRLCITAASGEGTVPRRVHQIGGATSDRPQTRVAGMFDLRNGLKQCFGIGVPHVGEKSLSIGKLDNPSRVHD</sequence>
<evidence type="ECO:0000313" key="1">
    <source>
        <dbReference type="EMBL" id="SVA74378.1"/>
    </source>
</evidence>
<gene>
    <name evidence="1" type="ORF">METZ01_LOCUS127232</name>
</gene>
<name>A0A381YBJ6_9ZZZZ</name>
<dbReference type="AlphaFoldDB" id="A0A381YBJ6"/>
<reference evidence="1" key="1">
    <citation type="submission" date="2018-05" db="EMBL/GenBank/DDBJ databases">
        <authorList>
            <person name="Lanie J.A."/>
            <person name="Ng W.-L."/>
            <person name="Kazmierczak K.M."/>
            <person name="Andrzejewski T.M."/>
            <person name="Davidsen T.M."/>
            <person name="Wayne K.J."/>
            <person name="Tettelin H."/>
            <person name="Glass J.I."/>
            <person name="Rusch D."/>
            <person name="Podicherti R."/>
            <person name="Tsui H.-C.T."/>
            <person name="Winkler M.E."/>
        </authorList>
    </citation>
    <scope>NUCLEOTIDE SEQUENCE</scope>
</reference>
<feature type="non-terminal residue" evidence="1">
    <location>
        <position position="88"/>
    </location>
</feature>
<organism evidence="1">
    <name type="scientific">marine metagenome</name>
    <dbReference type="NCBI Taxonomy" id="408172"/>
    <lineage>
        <taxon>unclassified sequences</taxon>
        <taxon>metagenomes</taxon>
        <taxon>ecological metagenomes</taxon>
    </lineage>
</organism>
<protein>
    <submittedName>
        <fullName evidence="1">Uncharacterized protein</fullName>
    </submittedName>
</protein>
<accession>A0A381YBJ6</accession>
<dbReference type="EMBL" id="UINC01017833">
    <property type="protein sequence ID" value="SVA74378.1"/>
    <property type="molecule type" value="Genomic_DNA"/>
</dbReference>